<dbReference type="InterPro" id="IPR025198">
    <property type="entry name" value="PPK_N_dom"/>
</dbReference>
<evidence type="ECO:0000259" key="11">
    <source>
        <dbReference type="Pfam" id="PF13090"/>
    </source>
</evidence>
<keyword evidence="6" id="KW-0479">Metal-binding</keyword>
<dbReference type="EC" id="2.7.4.1" evidence="6 7"/>
<dbReference type="PIRSF" id="PIRSF015589">
    <property type="entry name" value="PP_kinase"/>
    <property type="match status" value="1"/>
</dbReference>
<dbReference type="Gene3D" id="1.20.58.310">
    <property type="entry name" value="Polyphosphate kinase N-terminal domain"/>
    <property type="match status" value="1"/>
</dbReference>
<evidence type="ECO:0000313" key="14">
    <source>
        <dbReference type="Proteomes" id="UP000612680"/>
    </source>
</evidence>
<dbReference type="InterPro" id="IPR024953">
    <property type="entry name" value="PP_kinase_middle"/>
</dbReference>
<feature type="binding site" evidence="6">
    <location>
        <position position="612"/>
    </location>
    <ligand>
        <name>ATP</name>
        <dbReference type="ChEBI" id="CHEBI:30616"/>
    </ligand>
</feature>
<keyword evidence="6" id="KW-0460">Magnesium</keyword>
<dbReference type="InterPro" id="IPR003414">
    <property type="entry name" value="PP_kinase"/>
</dbReference>
<keyword evidence="3 6" id="KW-0547">Nucleotide-binding</keyword>
<reference evidence="13 14" key="1">
    <citation type="submission" date="2020-06" db="EMBL/GenBank/DDBJ databases">
        <title>Dyadobacter sandarakinus sp. nov., isolated from the soil of the Arctic Yellow River Station.</title>
        <authorList>
            <person name="Zhang Y."/>
            <person name="Peng F."/>
        </authorList>
    </citation>
    <scope>NUCLEOTIDE SEQUENCE [LARGE SCALE GENOMIC DNA]</scope>
    <source>
        <strain evidence="13 14">Q3-56</strain>
    </source>
</reference>
<evidence type="ECO:0000256" key="3">
    <source>
        <dbReference type="ARBA" id="ARBA00022741"/>
    </source>
</evidence>
<dbReference type="Pfam" id="PF13089">
    <property type="entry name" value="PP_kinase_N"/>
    <property type="match status" value="1"/>
</dbReference>
<dbReference type="HAMAP" id="MF_00347">
    <property type="entry name" value="Polyphosphate_kinase"/>
    <property type="match status" value="1"/>
</dbReference>
<comment type="similarity">
    <text evidence="6 7">Belongs to the polyphosphate kinase 1 (PPK1) family.</text>
</comment>
<feature type="compositionally biased region" description="Basic and acidic residues" evidence="8">
    <location>
        <begin position="764"/>
        <end position="780"/>
    </location>
</feature>
<comment type="cofactor">
    <cofactor evidence="6">
        <name>Mg(2+)</name>
        <dbReference type="ChEBI" id="CHEBI:18420"/>
    </cofactor>
</comment>
<feature type="binding site" evidence="6">
    <location>
        <position position="423"/>
    </location>
    <ligand>
        <name>Mg(2+)</name>
        <dbReference type="ChEBI" id="CHEBI:18420"/>
    </ligand>
</feature>
<dbReference type="PANTHER" id="PTHR30218:SF0">
    <property type="entry name" value="POLYPHOSPHATE KINASE"/>
    <property type="match status" value="1"/>
</dbReference>
<dbReference type="Pfam" id="PF13090">
    <property type="entry name" value="PP_kinase_C"/>
    <property type="match status" value="1"/>
</dbReference>
<protein>
    <recommendedName>
        <fullName evidence="6 7">Polyphosphate kinase</fullName>
        <ecNumber evidence="6 7">2.7.4.1</ecNumber>
    </recommendedName>
    <alternativeName>
        <fullName evidence="6">ATP-polyphosphate phosphotransferase</fullName>
    </alternativeName>
    <alternativeName>
        <fullName evidence="6">Polyphosphoric acid kinase</fullName>
    </alternativeName>
</protein>
<feature type="binding site" evidence="6">
    <location>
        <position position="453"/>
    </location>
    <ligand>
        <name>Mg(2+)</name>
        <dbReference type="ChEBI" id="CHEBI:18420"/>
    </ligand>
</feature>
<dbReference type="Gene3D" id="3.30.870.10">
    <property type="entry name" value="Endonuclease Chain A"/>
    <property type="match status" value="2"/>
</dbReference>
<dbReference type="SUPFAM" id="SSF56024">
    <property type="entry name" value="Phospholipase D/nuclease"/>
    <property type="match status" value="2"/>
</dbReference>
<comment type="catalytic activity">
    <reaction evidence="6 7">
        <text>[phosphate](n) + ATP = [phosphate](n+1) + ADP</text>
        <dbReference type="Rhea" id="RHEA:19573"/>
        <dbReference type="Rhea" id="RHEA-COMP:9859"/>
        <dbReference type="Rhea" id="RHEA-COMP:14280"/>
        <dbReference type="ChEBI" id="CHEBI:16838"/>
        <dbReference type="ChEBI" id="CHEBI:30616"/>
        <dbReference type="ChEBI" id="CHEBI:456216"/>
        <dbReference type="EC" id="2.7.4.1"/>
    </reaction>
</comment>
<feature type="domain" description="Polyphosphate kinase C-terminal" evidence="12">
    <location>
        <begin position="379"/>
        <end position="543"/>
    </location>
</feature>
<evidence type="ECO:0000256" key="7">
    <source>
        <dbReference type="RuleBase" id="RU003800"/>
    </source>
</evidence>
<evidence type="ECO:0000256" key="2">
    <source>
        <dbReference type="ARBA" id="ARBA00022679"/>
    </source>
</evidence>
<proteinExistence type="inferred from homology"/>
<sequence>MPSHDSIDGAERKGRLTNFFSLFKSTREPAPSEEPKAVTATEKAHNQVQQSDLISRDLSWMKFNDRVLDQATNEERNLFDRLKFLAITSSNLDEFFTIRVGSLYNYLDFGKERLDYSGLREIPFRKVLMREVQEFVRRQNECYQRQLMPLFAAHGFRIIDMGELGDEEEQAVEEYFERTVYPMLTPMLFDYTHAFPVLLAKVLILAVTTQVKGTTHEEGRKLSFVQLPANLPRFFVIEREHELLFLPIETIVKEHIDKLYRNVDIISTNIFRLIRNGDFTLEESDDIEADFVDEIRQKIKSRRLGRIVQVSVEPGINPDLLHLIKKRWEIDEYNVFEIDGLIDYTALWSIIKHPEFKDQLPSIHPPVPPLGLDRDRIPDIFEVMRERDILLHHPYNNFEPVLQMLEQAAEDPKVLSIKLTIYRLAKNSRVTQALLNAAENGKHVAVLFEIKARFDEENNIREAQRLQKAGCFVIYGIGLLKTHTKLLLIVRNEGSRVARYAHLSSGNYNEDTSKLYTDTGLLTSNEEYTEDISEFFNVITGHSIPTEYQNLITAPRYMRDKLIELIRKEAENARAGLKSGICIKVNSLEDRETIQELYAASEAGVPIRLIIRGMCCLRPKRAGLSENITVRSLVGDFLEHSRIFYFHQNGQPLVYGGSADAMVRSFDKRIESLFKLVDPRVRQQAIHILYYSLKDNVNAYELQEDGTYLKCEMSEDGEVLNVHKAFFNVTLSEVMATHLFVEEEQPASKCDVPVLESLEENTEVQEKSEATPESGHDHSL</sequence>
<comment type="PTM">
    <text evidence="6 7">An intermediate of this reaction is the autophosphorylated ppk in which a phosphate is covalently linked to a histidine residue through a N-P bond.</text>
</comment>
<feature type="binding site" evidence="6">
    <location>
        <position position="91"/>
    </location>
    <ligand>
        <name>ATP</name>
        <dbReference type="ChEBI" id="CHEBI:30616"/>
    </ligand>
</feature>
<evidence type="ECO:0000256" key="6">
    <source>
        <dbReference type="HAMAP-Rule" id="MF_00347"/>
    </source>
</evidence>
<dbReference type="NCBIfam" id="TIGR03705">
    <property type="entry name" value="poly_P_kin"/>
    <property type="match status" value="1"/>
</dbReference>
<keyword evidence="5 6" id="KW-0067">ATP-binding</keyword>
<keyword evidence="1 6" id="KW-0597">Phosphoprotein</keyword>
<feature type="domain" description="Polyphosphate kinase C-terminal" evidence="11">
    <location>
        <begin position="551"/>
        <end position="716"/>
    </location>
</feature>
<feature type="region of interest" description="Disordered" evidence="8">
    <location>
        <begin position="26"/>
        <end position="45"/>
    </location>
</feature>
<dbReference type="InterPro" id="IPR036830">
    <property type="entry name" value="PP_kinase_middle_dom_sf"/>
</dbReference>
<evidence type="ECO:0000313" key="13">
    <source>
        <dbReference type="EMBL" id="QRR01774.1"/>
    </source>
</evidence>
<dbReference type="SUPFAM" id="SSF143724">
    <property type="entry name" value="PHP14-like"/>
    <property type="match status" value="1"/>
</dbReference>
<name>A0ABX7I6Q1_9BACT</name>
<feature type="domain" description="Polyphosphate kinase N-terminal" evidence="10">
    <location>
        <begin position="54"/>
        <end position="158"/>
    </location>
</feature>
<dbReference type="InterPro" id="IPR025200">
    <property type="entry name" value="PPK_C_dom2"/>
</dbReference>
<organism evidence="13 14">
    <name type="scientific">Dyadobacter sandarakinus</name>
    <dbReference type="NCBI Taxonomy" id="2747268"/>
    <lineage>
        <taxon>Bacteria</taxon>
        <taxon>Pseudomonadati</taxon>
        <taxon>Bacteroidota</taxon>
        <taxon>Cytophagia</taxon>
        <taxon>Cytophagales</taxon>
        <taxon>Spirosomataceae</taxon>
        <taxon>Dyadobacter</taxon>
    </lineage>
</organism>
<feature type="domain" description="Polyphosphate kinase middle" evidence="9">
    <location>
        <begin position="168"/>
        <end position="350"/>
    </location>
</feature>
<feature type="binding site" evidence="6">
    <location>
        <position position="516"/>
    </location>
    <ligand>
        <name>ATP</name>
        <dbReference type="ChEBI" id="CHEBI:30616"/>
    </ligand>
</feature>
<keyword evidence="14" id="KW-1185">Reference proteome</keyword>
<dbReference type="SUPFAM" id="SSF140356">
    <property type="entry name" value="PPK N-terminal domain-like"/>
    <property type="match status" value="1"/>
</dbReference>
<feature type="active site" description="Phosphohistidine intermediate" evidence="6">
    <location>
        <position position="483"/>
    </location>
</feature>
<dbReference type="GO" id="GO:0008976">
    <property type="term" value="F:polyphosphate kinase activity"/>
    <property type="evidence" value="ECO:0007669"/>
    <property type="project" value="UniProtKB-EC"/>
</dbReference>
<gene>
    <name evidence="13" type="primary">ppk1</name>
    <name evidence="6" type="synonym">ppk</name>
    <name evidence="13" type="ORF">HWI92_13070</name>
</gene>
<feature type="region of interest" description="Disordered" evidence="8">
    <location>
        <begin position="751"/>
        <end position="780"/>
    </location>
</feature>
<dbReference type="Proteomes" id="UP000612680">
    <property type="component" value="Chromosome"/>
</dbReference>
<evidence type="ECO:0000256" key="5">
    <source>
        <dbReference type="ARBA" id="ARBA00022840"/>
    </source>
</evidence>
<keyword evidence="4 6" id="KW-0418">Kinase</keyword>
<evidence type="ECO:0000259" key="12">
    <source>
        <dbReference type="Pfam" id="PF17941"/>
    </source>
</evidence>
<dbReference type="PANTHER" id="PTHR30218">
    <property type="entry name" value="POLYPHOSPHATE KINASE"/>
    <property type="match status" value="1"/>
</dbReference>
<evidence type="ECO:0000256" key="4">
    <source>
        <dbReference type="ARBA" id="ARBA00022777"/>
    </source>
</evidence>
<dbReference type="InterPro" id="IPR036832">
    <property type="entry name" value="PPK_N_dom_sf"/>
</dbReference>
<dbReference type="Gene3D" id="3.30.1840.10">
    <property type="entry name" value="Polyphosphate kinase middle domain"/>
    <property type="match status" value="1"/>
</dbReference>
<dbReference type="RefSeq" id="WP_204655749.1">
    <property type="nucleotide sequence ID" value="NZ_CP056775.1"/>
</dbReference>
<feature type="binding site" evidence="6">
    <location>
        <position position="640"/>
    </location>
    <ligand>
        <name>ATP</name>
        <dbReference type="ChEBI" id="CHEBI:30616"/>
    </ligand>
</feature>
<evidence type="ECO:0000259" key="9">
    <source>
        <dbReference type="Pfam" id="PF02503"/>
    </source>
</evidence>
<evidence type="ECO:0000256" key="1">
    <source>
        <dbReference type="ARBA" id="ARBA00022553"/>
    </source>
</evidence>
<keyword evidence="2 6" id="KW-0808">Transferase</keyword>
<dbReference type="CDD" id="cd09168">
    <property type="entry name" value="PLDc_PaPPK1_C2_like"/>
    <property type="match status" value="1"/>
</dbReference>
<dbReference type="EMBL" id="CP056775">
    <property type="protein sequence ID" value="QRR01774.1"/>
    <property type="molecule type" value="Genomic_DNA"/>
</dbReference>
<dbReference type="Pfam" id="PF17941">
    <property type="entry name" value="PP_kinase_C_1"/>
    <property type="match status" value="1"/>
</dbReference>
<dbReference type="InterPro" id="IPR041108">
    <property type="entry name" value="PP_kinase_C_1"/>
</dbReference>
<dbReference type="NCBIfam" id="NF003921">
    <property type="entry name" value="PRK05443.2-2"/>
    <property type="match status" value="1"/>
</dbReference>
<evidence type="ECO:0000259" key="10">
    <source>
        <dbReference type="Pfam" id="PF13089"/>
    </source>
</evidence>
<evidence type="ECO:0000256" key="8">
    <source>
        <dbReference type="SAM" id="MobiDB-lite"/>
    </source>
</evidence>
<dbReference type="Pfam" id="PF02503">
    <property type="entry name" value="PP_kinase"/>
    <property type="match status" value="1"/>
</dbReference>
<accession>A0ABX7I6Q1</accession>
<comment type="function">
    <text evidence="6 7">Catalyzes the reversible transfer of the terminal phosphate of ATP to form a long-chain polyphosphate (polyP).</text>
</comment>
<dbReference type="NCBIfam" id="NF003917">
    <property type="entry name" value="PRK05443.1-1"/>
    <property type="match status" value="1"/>
</dbReference>